<comment type="caution">
    <text evidence="3">The sequence shown here is derived from an EMBL/GenBank/DDBJ whole genome shotgun (WGS) entry which is preliminary data.</text>
</comment>
<evidence type="ECO:0000256" key="1">
    <source>
        <dbReference type="ARBA" id="ARBA00010894"/>
    </source>
</evidence>
<keyword evidence="2" id="KW-0472">Membrane</keyword>
<dbReference type="Pfam" id="PF02325">
    <property type="entry name" value="CCB3_YggT"/>
    <property type="match status" value="2"/>
</dbReference>
<feature type="transmembrane region" description="Helical" evidence="2">
    <location>
        <begin position="149"/>
        <end position="168"/>
    </location>
</feature>
<sequence length="180" mass="20832">MSPVEILKFLYDLFVYIVLLRFLLQLVRADFYNPFSQFVVTMTQWILSPLRRIIPGSRGIDWSSLLLFLALVLLGQVLFGFGGSLLGMLIMLPFTATIMLINLLLFLVFIKVILSWVDPYQQQPMQRPLSQLTNPILAPFRRLIPPIGMIDLSALFAILALYLARWFVERLPFWMFGLFS</sequence>
<dbReference type="OrthoDB" id="9806665at2"/>
<organism evidence="3 4">
    <name type="scientific">Permianibacter aggregans</name>
    <dbReference type="NCBI Taxonomy" id="1510150"/>
    <lineage>
        <taxon>Bacteria</taxon>
        <taxon>Pseudomonadati</taxon>
        <taxon>Pseudomonadota</taxon>
        <taxon>Gammaproteobacteria</taxon>
        <taxon>Pseudomonadales</taxon>
        <taxon>Pseudomonadaceae</taxon>
        <taxon>Permianibacter</taxon>
    </lineage>
</organism>
<reference evidence="3 4" key="1">
    <citation type="submission" date="2019-03" db="EMBL/GenBank/DDBJ databases">
        <title>Genomic Encyclopedia of Type Strains, Phase IV (KMG-IV): sequencing the most valuable type-strain genomes for metagenomic binning, comparative biology and taxonomic classification.</title>
        <authorList>
            <person name="Goeker M."/>
        </authorList>
    </citation>
    <scope>NUCLEOTIDE SEQUENCE [LARGE SCALE GENOMIC DNA]</scope>
    <source>
        <strain evidence="3 4">DSM 103792</strain>
    </source>
</reference>
<gene>
    <name evidence="3" type="ORF">EV696_12044</name>
</gene>
<keyword evidence="4" id="KW-1185">Reference proteome</keyword>
<feature type="transmembrane region" description="Helical" evidence="2">
    <location>
        <begin position="9"/>
        <end position="29"/>
    </location>
</feature>
<protein>
    <submittedName>
        <fullName evidence="3">YggT family protein</fullName>
    </submittedName>
</protein>
<evidence type="ECO:0000313" key="3">
    <source>
        <dbReference type="EMBL" id="TDQ45467.1"/>
    </source>
</evidence>
<keyword evidence="2" id="KW-0812">Transmembrane</keyword>
<comment type="similarity">
    <text evidence="1">Belongs to the YggT family.</text>
</comment>
<dbReference type="RefSeq" id="WP_133592768.1">
    <property type="nucleotide sequence ID" value="NZ_CP037953.1"/>
</dbReference>
<proteinExistence type="inferred from homology"/>
<evidence type="ECO:0000313" key="4">
    <source>
        <dbReference type="Proteomes" id="UP000295375"/>
    </source>
</evidence>
<dbReference type="InterPro" id="IPR003425">
    <property type="entry name" value="CCB3/YggT"/>
</dbReference>
<feature type="transmembrane region" description="Helical" evidence="2">
    <location>
        <begin position="98"/>
        <end position="117"/>
    </location>
</feature>
<name>A0A4V3D6V9_9GAMM</name>
<dbReference type="Proteomes" id="UP000295375">
    <property type="component" value="Unassembled WGS sequence"/>
</dbReference>
<dbReference type="AlphaFoldDB" id="A0A4V3D6V9"/>
<accession>A0A4V3D6V9</accession>
<dbReference type="GO" id="GO:0016020">
    <property type="term" value="C:membrane"/>
    <property type="evidence" value="ECO:0007669"/>
    <property type="project" value="InterPro"/>
</dbReference>
<dbReference type="PANTHER" id="PTHR33219">
    <property type="entry name" value="YLMG HOMOLOG PROTEIN 2, CHLOROPLASTIC"/>
    <property type="match status" value="1"/>
</dbReference>
<dbReference type="PANTHER" id="PTHR33219:SF14">
    <property type="entry name" value="PROTEIN COFACTOR ASSEMBLY OF COMPLEX C SUBUNIT B CCB3, CHLOROPLASTIC-RELATED"/>
    <property type="match status" value="1"/>
</dbReference>
<evidence type="ECO:0000256" key="2">
    <source>
        <dbReference type="SAM" id="Phobius"/>
    </source>
</evidence>
<dbReference type="EMBL" id="SNYM01000020">
    <property type="protein sequence ID" value="TDQ45467.1"/>
    <property type="molecule type" value="Genomic_DNA"/>
</dbReference>
<feature type="transmembrane region" description="Helical" evidence="2">
    <location>
        <begin position="66"/>
        <end position="92"/>
    </location>
</feature>
<keyword evidence="2" id="KW-1133">Transmembrane helix</keyword>